<dbReference type="EMBL" id="NIGF01000003">
    <property type="protein sequence ID" value="PQV64779.1"/>
    <property type="molecule type" value="Genomic_DNA"/>
</dbReference>
<keyword evidence="2" id="KW-1185">Reference proteome</keyword>
<name>A0A2S8SVG6_9BACT</name>
<dbReference type="InParanoid" id="A0A2S8SVG6"/>
<dbReference type="Proteomes" id="UP000237684">
    <property type="component" value="Unassembled WGS sequence"/>
</dbReference>
<protein>
    <submittedName>
        <fullName evidence="1">Uncharacterized protein</fullName>
    </submittedName>
</protein>
<reference evidence="1 2" key="1">
    <citation type="journal article" date="2018" name="Syst. Appl. Microbiol.">
        <title>Abditibacterium utsteinense sp. nov., the first cultivated member of candidate phylum FBP, isolated from ice-free Antarctic soil samples.</title>
        <authorList>
            <person name="Tahon G."/>
            <person name="Tytgat B."/>
            <person name="Lebbe L."/>
            <person name="Carlier A."/>
            <person name="Willems A."/>
        </authorList>
    </citation>
    <scope>NUCLEOTIDE SEQUENCE [LARGE SCALE GENOMIC DNA]</scope>
    <source>
        <strain evidence="1 2">LMG 29911</strain>
    </source>
</reference>
<accession>A0A2S8SVG6</accession>
<sequence length="62" mass="7179">MDTWPSFRLALVLNWNKHPLLRRATHPMKSKLSFNIAVGDLPYSKESSDDFKVRPLKNIALN</sequence>
<evidence type="ECO:0000313" key="2">
    <source>
        <dbReference type="Proteomes" id="UP000237684"/>
    </source>
</evidence>
<evidence type="ECO:0000313" key="1">
    <source>
        <dbReference type="EMBL" id="PQV64779.1"/>
    </source>
</evidence>
<comment type="caution">
    <text evidence="1">The sequence shown here is derived from an EMBL/GenBank/DDBJ whole genome shotgun (WGS) entry which is preliminary data.</text>
</comment>
<dbReference type="AlphaFoldDB" id="A0A2S8SVG6"/>
<proteinExistence type="predicted"/>
<organism evidence="1 2">
    <name type="scientific">Abditibacterium utsteinense</name>
    <dbReference type="NCBI Taxonomy" id="1960156"/>
    <lineage>
        <taxon>Bacteria</taxon>
        <taxon>Pseudomonadati</taxon>
        <taxon>Abditibacteriota</taxon>
        <taxon>Abditibacteriia</taxon>
        <taxon>Abditibacteriales</taxon>
        <taxon>Abditibacteriaceae</taxon>
        <taxon>Abditibacterium</taxon>
    </lineage>
</organism>
<gene>
    <name evidence="1" type="ORF">B1R32_10346</name>
</gene>